<gene>
    <name evidence="9" type="ORF">NEF87_000847</name>
</gene>
<evidence type="ECO:0000256" key="3">
    <source>
        <dbReference type="ARBA" id="ARBA00022692"/>
    </source>
</evidence>
<reference evidence="9" key="1">
    <citation type="submission" date="2022-09" db="EMBL/GenBank/DDBJ databases">
        <title>Actin cytoskeleton and complex cell architecture in an #Asgard archaeon.</title>
        <authorList>
            <person name="Ponce Toledo R.I."/>
            <person name="Schleper C."/>
            <person name="Rodrigues Oliveira T."/>
            <person name="Wollweber F."/>
            <person name="Xu J."/>
            <person name="Rittmann S."/>
            <person name="Klingl A."/>
            <person name="Pilhofer M."/>
        </authorList>
    </citation>
    <scope>NUCLEOTIDE SEQUENCE</scope>
    <source>
        <strain evidence="9">B-35</strain>
    </source>
</reference>
<evidence type="ECO:0000256" key="4">
    <source>
        <dbReference type="ARBA" id="ARBA00022989"/>
    </source>
</evidence>
<feature type="domain" description="ABC3 transporter permease C-terminal" evidence="8">
    <location>
        <begin position="1059"/>
        <end position="1172"/>
    </location>
</feature>
<proteinExistence type="predicted"/>
<feature type="transmembrane region" description="Helical" evidence="7">
    <location>
        <begin position="673"/>
        <end position="697"/>
    </location>
</feature>
<accession>A0ABY6HNU4</accession>
<evidence type="ECO:0000256" key="5">
    <source>
        <dbReference type="ARBA" id="ARBA00023136"/>
    </source>
</evidence>
<feature type="region of interest" description="Disordered" evidence="6">
    <location>
        <begin position="555"/>
        <end position="577"/>
    </location>
</feature>
<feature type="transmembrane region" description="Helical" evidence="7">
    <location>
        <begin position="26"/>
        <end position="47"/>
    </location>
</feature>
<dbReference type="InterPro" id="IPR050250">
    <property type="entry name" value="Macrolide_Exporter_MacB"/>
</dbReference>
<feature type="transmembrane region" description="Helical" evidence="7">
    <location>
        <begin position="1048"/>
        <end position="1076"/>
    </location>
</feature>
<protein>
    <recommendedName>
        <fullName evidence="8">ABC3 transporter permease C-terminal domain-containing protein</fullName>
    </recommendedName>
</protein>
<evidence type="ECO:0000256" key="1">
    <source>
        <dbReference type="ARBA" id="ARBA00004651"/>
    </source>
</evidence>
<feature type="transmembrane region" description="Helical" evidence="7">
    <location>
        <begin position="1143"/>
        <end position="1171"/>
    </location>
</feature>
<comment type="subcellular location">
    <subcellularLocation>
        <location evidence="1">Cell membrane</location>
        <topology evidence="1">Multi-pass membrane protein</topology>
    </subcellularLocation>
</comment>
<evidence type="ECO:0000256" key="7">
    <source>
        <dbReference type="SAM" id="Phobius"/>
    </source>
</evidence>
<sequence>MKGVVKIRSRISYYIKRAYHSTRSNILIIIAFSLTISVIFGLNIYSLSYERELLDRKLTNVVDFTVDVSADSYNGTAAFAKNQEKIVSAKKMIEERDMELDQLFDYGCFHSEFLKLALNRSLPFDPTEESQLSVLPFSVIQIENSFYQSDRFNSFFTLLEGRLPLSSNEIILDISYMEYFNITLDGYQDLSICLEKNLQGFEQFFDSYGDPMTIHPLKSTFFNEKYNGVHLNSTIVGVYASNKVQYRFLTKNFEVNYQYDPETGVIEYTQEFPESAPILTVHNFSSQDDKFAYQELIYQFDQTIDNNPLTHVSEAFFGFFGIINRNNVGFHNYNAFSKQLNSEDNVIETNLPDSFELTSILYPIMKKVYLDTLFLRGVLIVLSIPLIIAAILFGSFARKTEVTSRAEEFLLLKSKGAPPRMTFIEFLYENSLIGIISSTLSLIFGVFFFYAFKQFFTGILIYSEFLKPTVNLSIILQIFAIGQILSLIGSISALKSILDIDIGKVLGQIGSEDFEAEFNEKTLTRKNKVKSDDSNTIYTRDFIVSENKILNDQSTISQGNSKRRAQKKRDKKKEHKEEVKDFEKIKELKQRMVYGENFALLSKNEENLRKLGLDSNKKKTAPIKRKKKPIKYSFLLIFSSFIPTCIYLFIYYSKSRVLSDSLTEVVEFLQQDAMFIALNVIIVISPVFLVWGIIRLITVEIPILFSKLSQRIAQLFIKERSFLVGIEMLRRKQYKILILVLALFSSLFSFSNIYLNSNARYNYLSENYIVGADITATLHKYSENITKISELHNLENTLLNYQVPETDKYLINNVLSYYKEDYDVNNPDWSIYVIEFEKYFKIIGENNKNYPSSAFKQSFKEVIKYNNDFLKIEEEPSIDNQDDNNRSSKGEPAIGELMSIPLTSCQVPGIIVNDLFLENNGVKVGDLLDVKHRSYDLDTHTPYFSKLRCKILSSLNIFPGLYTEYVYQTKNDEVILFDASFLEIPDYCLPSSHIYQMIDIDPTVESDPKILEAYIENCTSDFSTLYKELDFYDQDFKMLELDTSLDILGFYTVLYIDFIIVGILIAFGLSIVLIALEREKKYFNGVLLARGFGKKGLLSLILTELFVLFFIAILFGLGIGVVFSTVLVKMDRTLDPSKSAIDLPIFINLFDIIGIISLIIGLSFGISYFIYKNEARKKISTFFHKF</sequence>
<evidence type="ECO:0000259" key="8">
    <source>
        <dbReference type="Pfam" id="PF02687"/>
    </source>
</evidence>
<feature type="transmembrane region" description="Helical" evidence="7">
    <location>
        <begin position="632"/>
        <end position="653"/>
    </location>
</feature>
<dbReference type="PANTHER" id="PTHR30572">
    <property type="entry name" value="MEMBRANE COMPONENT OF TRANSPORTER-RELATED"/>
    <property type="match status" value="1"/>
</dbReference>
<feature type="domain" description="ABC3 transporter permease C-terminal" evidence="8">
    <location>
        <begin position="381"/>
        <end position="498"/>
    </location>
</feature>
<evidence type="ECO:0000313" key="10">
    <source>
        <dbReference type="Proteomes" id="UP001208689"/>
    </source>
</evidence>
<feature type="compositionally biased region" description="Basic residues" evidence="6">
    <location>
        <begin position="561"/>
        <end position="574"/>
    </location>
</feature>
<dbReference type="PANTHER" id="PTHR30572:SF9">
    <property type="entry name" value="ABC TRANSPORTER PERMEASE PROTEIN"/>
    <property type="match status" value="1"/>
</dbReference>
<dbReference type="Pfam" id="PF02687">
    <property type="entry name" value="FtsX"/>
    <property type="match status" value="2"/>
</dbReference>
<name>A0ABY6HNU4_9ARCH</name>
<organism evidence="9 10">
    <name type="scientific">Candidatus Lokiarchaeum ossiferum</name>
    <dbReference type="NCBI Taxonomy" id="2951803"/>
    <lineage>
        <taxon>Archaea</taxon>
        <taxon>Promethearchaeati</taxon>
        <taxon>Promethearchaeota</taxon>
        <taxon>Promethearchaeia</taxon>
        <taxon>Promethearchaeales</taxon>
        <taxon>Promethearchaeaceae</taxon>
        <taxon>Candidatus Lokiarchaeum</taxon>
    </lineage>
</organism>
<evidence type="ECO:0000313" key="9">
    <source>
        <dbReference type="EMBL" id="UYP44562.1"/>
    </source>
</evidence>
<keyword evidence="4 7" id="KW-1133">Transmembrane helix</keyword>
<keyword evidence="3 7" id="KW-0812">Transmembrane</keyword>
<feature type="transmembrane region" description="Helical" evidence="7">
    <location>
        <begin position="472"/>
        <end position="494"/>
    </location>
</feature>
<feature type="transmembrane region" description="Helical" evidence="7">
    <location>
        <begin position="373"/>
        <end position="396"/>
    </location>
</feature>
<keyword evidence="10" id="KW-1185">Reference proteome</keyword>
<dbReference type="Proteomes" id="UP001208689">
    <property type="component" value="Chromosome"/>
</dbReference>
<feature type="transmembrane region" description="Helical" evidence="7">
    <location>
        <begin position="1097"/>
        <end position="1123"/>
    </location>
</feature>
<dbReference type="InterPro" id="IPR003838">
    <property type="entry name" value="ABC3_permease_C"/>
</dbReference>
<dbReference type="EMBL" id="CP104013">
    <property type="protein sequence ID" value="UYP44562.1"/>
    <property type="molecule type" value="Genomic_DNA"/>
</dbReference>
<evidence type="ECO:0000256" key="6">
    <source>
        <dbReference type="SAM" id="MobiDB-lite"/>
    </source>
</evidence>
<keyword evidence="5 7" id="KW-0472">Membrane</keyword>
<evidence type="ECO:0000256" key="2">
    <source>
        <dbReference type="ARBA" id="ARBA00022475"/>
    </source>
</evidence>
<feature type="transmembrane region" description="Helical" evidence="7">
    <location>
        <begin position="736"/>
        <end position="755"/>
    </location>
</feature>
<keyword evidence="2" id="KW-1003">Cell membrane</keyword>
<feature type="transmembrane region" description="Helical" evidence="7">
    <location>
        <begin position="430"/>
        <end position="452"/>
    </location>
</feature>